<evidence type="ECO:0000313" key="7">
    <source>
        <dbReference type="EMBL" id="ANB13356.1"/>
    </source>
</evidence>
<accession>A0A167DVZ7</accession>
<dbReference type="GO" id="GO:0003723">
    <property type="term" value="F:RNA binding"/>
    <property type="evidence" value="ECO:0007669"/>
    <property type="project" value="UniProtKB-UniRule"/>
</dbReference>
<evidence type="ECO:0000256" key="4">
    <source>
        <dbReference type="PROSITE-ProRule" id="PRU00176"/>
    </source>
</evidence>
<dbReference type="GO" id="GO:0005730">
    <property type="term" value="C:nucleolus"/>
    <property type="evidence" value="ECO:0007669"/>
    <property type="project" value="UniProtKB-SubCell"/>
</dbReference>
<dbReference type="AlphaFoldDB" id="A0A167DVZ7"/>
<evidence type="ECO:0000313" key="8">
    <source>
        <dbReference type="Proteomes" id="UP000189580"/>
    </source>
</evidence>
<dbReference type="OrthoDB" id="21467at2759"/>
<dbReference type="InterPro" id="IPR035979">
    <property type="entry name" value="RBD_domain_sf"/>
</dbReference>
<dbReference type="Pfam" id="PF00076">
    <property type="entry name" value="RRM_1"/>
    <property type="match status" value="1"/>
</dbReference>
<evidence type="ECO:0000259" key="6">
    <source>
        <dbReference type="PROSITE" id="PS50102"/>
    </source>
</evidence>
<keyword evidence="3" id="KW-0539">Nucleus</keyword>
<dbReference type="RefSeq" id="XP_018735833.1">
    <property type="nucleotide sequence ID" value="XM_018878540.1"/>
</dbReference>
<proteinExistence type="predicted"/>
<name>A0A167DVZ7_9ASCO</name>
<feature type="compositionally biased region" description="Acidic residues" evidence="5">
    <location>
        <begin position="56"/>
        <end position="86"/>
    </location>
</feature>
<keyword evidence="8" id="KW-1185">Reference proteome</keyword>
<evidence type="ECO:0000256" key="5">
    <source>
        <dbReference type="SAM" id="MobiDB-lite"/>
    </source>
</evidence>
<keyword evidence="2 4" id="KW-0694">RNA-binding</keyword>
<feature type="compositionally biased region" description="Low complexity" evidence="5">
    <location>
        <begin position="22"/>
        <end position="34"/>
    </location>
</feature>
<dbReference type="Proteomes" id="UP000189580">
    <property type="component" value="Chromosome a"/>
</dbReference>
<feature type="compositionally biased region" description="Basic residues" evidence="5">
    <location>
        <begin position="285"/>
        <end position="298"/>
    </location>
</feature>
<dbReference type="InterPro" id="IPR012677">
    <property type="entry name" value="Nucleotide-bd_a/b_plait_sf"/>
</dbReference>
<feature type="compositionally biased region" description="Polar residues" evidence="5">
    <location>
        <begin position="90"/>
        <end position="102"/>
    </location>
</feature>
<dbReference type="KEGG" id="slb:AWJ20_1642"/>
<sequence length="298" mass="34057">MVAKTRKATTTEAKSHSKSPIKAQVKSAKVSKSPKVTKKTETADLETEEKQSEKQEPEDEEEEFDGFASSDDEIDGFESTDDEDEETTKSLKSSRPQKTSNDISEKEIKNKIDTALSEKKQKATKESKEKPGVLYIGRIPHGFYEEQMKSYFSQFGDITRLRLSRNKKTGKPKHFAFIEFESSEVARIVSETMDNYLLFGHILKVKLIPQENVHDELFNGANKTFKSIPWTKISKHRNDQKKTKETWEKLQTKEVKRREEKAKKLADLGIDFKYESSPVVQKAATKTKPKAKGKKSKA</sequence>
<reference evidence="7 8" key="1">
    <citation type="submission" date="2016-02" db="EMBL/GenBank/DDBJ databases">
        <title>Complete genome sequence and transcriptome regulation of the pentose utilising yeast Sugiyamaella lignohabitans.</title>
        <authorList>
            <person name="Bellasio M."/>
            <person name="Peymann A."/>
            <person name="Valli M."/>
            <person name="Sipitzky M."/>
            <person name="Graf A."/>
            <person name="Sauer M."/>
            <person name="Marx H."/>
            <person name="Mattanovich D."/>
        </authorList>
    </citation>
    <scope>NUCLEOTIDE SEQUENCE [LARGE SCALE GENOMIC DNA]</scope>
    <source>
        <strain evidence="7 8">CBS 10342</strain>
    </source>
</reference>
<dbReference type="SMART" id="SM00360">
    <property type="entry name" value="RRM"/>
    <property type="match status" value="1"/>
</dbReference>
<evidence type="ECO:0000256" key="2">
    <source>
        <dbReference type="ARBA" id="ARBA00022884"/>
    </source>
</evidence>
<feature type="domain" description="RRM" evidence="6">
    <location>
        <begin position="132"/>
        <end position="210"/>
    </location>
</feature>
<comment type="subcellular location">
    <subcellularLocation>
        <location evidence="1">Nucleus</location>
        <location evidence="1">Nucleolus</location>
    </subcellularLocation>
</comment>
<dbReference type="PROSITE" id="PS50102">
    <property type="entry name" value="RRM"/>
    <property type="match status" value="1"/>
</dbReference>
<organism evidence="7 8">
    <name type="scientific">Sugiyamaella lignohabitans</name>
    <dbReference type="NCBI Taxonomy" id="796027"/>
    <lineage>
        <taxon>Eukaryota</taxon>
        <taxon>Fungi</taxon>
        <taxon>Dikarya</taxon>
        <taxon>Ascomycota</taxon>
        <taxon>Saccharomycotina</taxon>
        <taxon>Dipodascomycetes</taxon>
        <taxon>Dipodascales</taxon>
        <taxon>Trichomonascaceae</taxon>
        <taxon>Sugiyamaella</taxon>
    </lineage>
</organism>
<dbReference type="Gene3D" id="3.30.70.330">
    <property type="match status" value="1"/>
</dbReference>
<evidence type="ECO:0000256" key="1">
    <source>
        <dbReference type="ARBA" id="ARBA00004604"/>
    </source>
</evidence>
<evidence type="ECO:0000256" key="3">
    <source>
        <dbReference type="ARBA" id="ARBA00023242"/>
    </source>
</evidence>
<protein>
    <submittedName>
        <fullName evidence="7">Nop15p</fullName>
    </submittedName>
</protein>
<feature type="region of interest" description="Disordered" evidence="5">
    <location>
        <begin position="1"/>
        <end position="129"/>
    </location>
</feature>
<dbReference type="GO" id="GO:0030684">
    <property type="term" value="C:preribosome"/>
    <property type="evidence" value="ECO:0007669"/>
    <property type="project" value="EnsemblFungi"/>
</dbReference>
<dbReference type="PANTHER" id="PTHR46754">
    <property type="entry name" value="MKI67 FHA DOMAIN-INTERACTING NUCLEOLAR PHOSPHOPROTEIN"/>
    <property type="match status" value="1"/>
</dbReference>
<dbReference type="SUPFAM" id="SSF54928">
    <property type="entry name" value="RNA-binding domain, RBD"/>
    <property type="match status" value="1"/>
</dbReference>
<dbReference type="CDD" id="cd12307">
    <property type="entry name" value="RRM_NIFK_like"/>
    <property type="match status" value="1"/>
</dbReference>
<feature type="compositionally biased region" description="Basic and acidic residues" evidence="5">
    <location>
        <begin position="38"/>
        <end position="55"/>
    </location>
</feature>
<dbReference type="GeneID" id="30033467"/>
<gene>
    <name evidence="7" type="primary">NOP15</name>
    <name evidence="7" type="ORF">AWJ20_1642</name>
</gene>
<feature type="region of interest" description="Disordered" evidence="5">
    <location>
        <begin position="278"/>
        <end position="298"/>
    </location>
</feature>
<feature type="compositionally biased region" description="Basic and acidic residues" evidence="5">
    <location>
        <begin position="103"/>
        <end position="129"/>
    </location>
</feature>
<dbReference type="EMBL" id="CP014501">
    <property type="protein sequence ID" value="ANB13356.1"/>
    <property type="molecule type" value="Genomic_DNA"/>
</dbReference>
<dbReference type="InterPro" id="IPR000504">
    <property type="entry name" value="RRM_dom"/>
</dbReference>